<gene>
    <name evidence="1" type="ORF">DVB73_08080</name>
</gene>
<dbReference type="RefSeq" id="WP_016393057.1">
    <property type="nucleotide sequence ID" value="NZ_BSOM01000007.1"/>
</dbReference>
<evidence type="ECO:0000313" key="1">
    <source>
        <dbReference type="EMBL" id="AXM95753.1"/>
    </source>
</evidence>
<dbReference type="AlphaFoldDB" id="A0AAD0QUD1"/>
<proteinExistence type="predicted"/>
<reference evidence="1 2" key="1">
    <citation type="submission" date="2018-07" db="EMBL/GenBank/DDBJ databases">
        <title>Complete genome sequence of a Pseudomonas plecoglossicida strain pathogenic to the marine fish, Larimichthys crocea.</title>
        <authorList>
            <person name="Tao Z."/>
        </authorList>
    </citation>
    <scope>NUCLEOTIDE SEQUENCE [LARGE SCALE GENOMIC DNA]</scope>
    <source>
        <strain evidence="1 2">XSDHY-P</strain>
    </source>
</reference>
<accession>A0AAD0QUD1</accession>
<organism evidence="1 2">
    <name type="scientific">Pseudomonas plecoglossicida</name>
    <dbReference type="NCBI Taxonomy" id="70775"/>
    <lineage>
        <taxon>Bacteria</taxon>
        <taxon>Pseudomonadati</taxon>
        <taxon>Pseudomonadota</taxon>
        <taxon>Gammaproteobacteria</taxon>
        <taxon>Pseudomonadales</taxon>
        <taxon>Pseudomonadaceae</taxon>
        <taxon>Pseudomonas</taxon>
    </lineage>
</organism>
<sequence length="104" mass="11432">MPAHDSLPSAVMQVASVKFEPTPTAILYLPQLEGFSLVGQVYRDNLQRFAEGRLIRTSTVLEFLEDHGYLIAHTFSGSRYVLVSATGADVAALWGWQAVISGRH</sequence>
<evidence type="ECO:0000313" key="2">
    <source>
        <dbReference type="Proteomes" id="UP000256503"/>
    </source>
</evidence>
<dbReference type="Proteomes" id="UP000256503">
    <property type="component" value="Chromosome"/>
</dbReference>
<protein>
    <submittedName>
        <fullName evidence="1">Uncharacterized protein</fullName>
    </submittedName>
</protein>
<dbReference type="EMBL" id="CP031146">
    <property type="protein sequence ID" value="AXM95753.1"/>
    <property type="molecule type" value="Genomic_DNA"/>
</dbReference>
<dbReference type="GeneID" id="49613372"/>
<name>A0AAD0QUD1_PSEDL</name>